<proteinExistence type="predicted"/>
<comment type="caution">
    <text evidence="1">The sequence shown here is derived from an EMBL/GenBank/DDBJ whole genome shotgun (WGS) entry which is preliminary data.</text>
</comment>
<dbReference type="Proteomes" id="UP000309997">
    <property type="component" value="Unassembled WGS sequence"/>
</dbReference>
<evidence type="ECO:0000313" key="2">
    <source>
        <dbReference type="Proteomes" id="UP000309997"/>
    </source>
</evidence>
<dbReference type="EMBL" id="RCHU02000004">
    <property type="protein sequence ID" value="KAL3596643.1"/>
    <property type="molecule type" value="Genomic_DNA"/>
</dbReference>
<evidence type="ECO:0000313" key="1">
    <source>
        <dbReference type="EMBL" id="KAL3596643.1"/>
    </source>
</evidence>
<gene>
    <name evidence="1" type="ORF">D5086_008280</name>
</gene>
<keyword evidence="2" id="KW-1185">Reference proteome</keyword>
<name>A0ACC4CHK2_POPAL</name>
<reference evidence="1 2" key="1">
    <citation type="journal article" date="2024" name="Plant Biotechnol. J.">
        <title>Genome and CRISPR/Cas9 system of a widespread forest tree (Populus alba) in the world.</title>
        <authorList>
            <person name="Liu Y.J."/>
            <person name="Jiang P.F."/>
            <person name="Han X.M."/>
            <person name="Li X.Y."/>
            <person name="Wang H.M."/>
            <person name="Wang Y.J."/>
            <person name="Wang X.X."/>
            <person name="Zeng Q.Y."/>
        </authorList>
    </citation>
    <scope>NUCLEOTIDE SEQUENCE [LARGE SCALE GENOMIC DNA]</scope>
    <source>
        <strain evidence="2">cv. PAL-ZL1</strain>
    </source>
</reference>
<sequence length="76" mass="8405">MIRNASGSKTSDNGGQLENQVENGDAFSPSFTWVLGVFCWDGGGIRSTRKAFSFCVCLRFLSEGEKACYIKCHEEM</sequence>
<accession>A0ACC4CHK2</accession>
<protein>
    <submittedName>
        <fullName evidence="1">Uncharacterized protein</fullName>
    </submittedName>
</protein>
<organism evidence="1 2">
    <name type="scientific">Populus alba</name>
    <name type="common">White poplar</name>
    <dbReference type="NCBI Taxonomy" id="43335"/>
    <lineage>
        <taxon>Eukaryota</taxon>
        <taxon>Viridiplantae</taxon>
        <taxon>Streptophyta</taxon>
        <taxon>Embryophyta</taxon>
        <taxon>Tracheophyta</taxon>
        <taxon>Spermatophyta</taxon>
        <taxon>Magnoliopsida</taxon>
        <taxon>eudicotyledons</taxon>
        <taxon>Gunneridae</taxon>
        <taxon>Pentapetalae</taxon>
        <taxon>rosids</taxon>
        <taxon>fabids</taxon>
        <taxon>Malpighiales</taxon>
        <taxon>Salicaceae</taxon>
        <taxon>Saliceae</taxon>
        <taxon>Populus</taxon>
    </lineage>
</organism>